<dbReference type="InterPro" id="IPR041289">
    <property type="entry name" value="Bact_RF_family3"/>
</dbReference>
<organism evidence="1 2">
    <name type="scientific">Streptomyces alfalfae</name>
    <dbReference type="NCBI Taxonomy" id="1642299"/>
    <lineage>
        <taxon>Bacteria</taxon>
        <taxon>Bacillati</taxon>
        <taxon>Actinomycetota</taxon>
        <taxon>Actinomycetes</taxon>
        <taxon>Kitasatosporales</taxon>
        <taxon>Streptomycetaceae</taxon>
        <taxon>Streptomyces</taxon>
    </lineage>
</organism>
<dbReference type="RefSeq" id="WP_076687288.1">
    <property type="nucleotide sequence ID" value="NZ_CP015588.1"/>
</dbReference>
<protein>
    <submittedName>
        <fullName evidence="1">Chemotaxis protein</fullName>
    </submittedName>
</protein>
<dbReference type="Gene3D" id="3.30.1330.30">
    <property type="match status" value="1"/>
</dbReference>
<keyword evidence="2" id="KW-1185">Reference proteome</keyword>
<name>A0ABM6H033_9ACTN</name>
<proteinExistence type="predicted"/>
<sequence>MHPCLTPDTLAGLRRPRPYPAVTVLLPTHRTGPEAAQDAVRLRGLVAEAEQRLRADPAVTGERRAEVMAALDRAVAEVDPARAEDGLALFAAPGEHQVWTLARPVPARVVLSDTFVTRNLVAAHAAEHPYWLLAVAADRVTLWDGRAADVTEHTADDFPLTRDLDDPDVERKERIGDVPSTFRSERTRGFLREAARAMSGILAVHPRPVYVAGEAAALSLLDELGMFTEGATPVPHGGLAGGTAARVRQAMVPLLAAREEAQLDTTLRDLDDARGHQRFAAGLDEVWRHAVEGRVRLLAVEDTYRATVREAGGHLVPAAADDLDAHEDIVDEVVEHALETGAGVRFVPPDALAGHGRIAAALRY</sequence>
<accession>A0ABM6H033</accession>
<dbReference type="Proteomes" id="UP000187191">
    <property type="component" value="Chromosome"/>
</dbReference>
<dbReference type="InterPro" id="IPR029064">
    <property type="entry name" value="Ribosomal_eL30-like_sf"/>
</dbReference>
<evidence type="ECO:0000313" key="1">
    <source>
        <dbReference type="EMBL" id="APY89495.1"/>
    </source>
</evidence>
<dbReference type="Pfam" id="PF18845">
    <property type="entry name" value="baeRF_family3"/>
    <property type="match status" value="1"/>
</dbReference>
<gene>
    <name evidence="1" type="ORF">A7J05_30775</name>
</gene>
<reference evidence="1 2" key="1">
    <citation type="submission" date="2016-05" db="EMBL/GenBank/DDBJ databases">
        <authorList>
            <person name="Gu J."/>
        </authorList>
    </citation>
    <scope>NUCLEOTIDE SEQUENCE [LARGE SCALE GENOMIC DNA]</scope>
    <source>
        <strain evidence="1 2">ACCC40021</strain>
    </source>
</reference>
<evidence type="ECO:0000313" key="2">
    <source>
        <dbReference type="Proteomes" id="UP000187191"/>
    </source>
</evidence>
<dbReference type="EMBL" id="CP015588">
    <property type="protein sequence ID" value="APY89495.1"/>
    <property type="molecule type" value="Genomic_DNA"/>
</dbReference>